<dbReference type="InterPro" id="IPR029060">
    <property type="entry name" value="PIN-like_dom_sf"/>
</dbReference>
<dbReference type="PATRIC" id="fig|1331060.3.peg.4764"/>
<organism evidence="1 2">
    <name type="scientific">Sphingobium lactosutens DS20</name>
    <dbReference type="NCBI Taxonomy" id="1331060"/>
    <lineage>
        <taxon>Bacteria</taxon>
        <taxon>Pseudomonadati</taxon>
        <taxon>Pseudomonadota</taxon>
        <taxon>Alphaproteobacteria</taxon>
        <taxon>Sphingomonadales</taxon>
        <taxon>Sphingomonadaceae</taxon>
        <taxon>Sphingobium</taxon>
    </lineage>
</organism>
<gene>
    <name evidence="1" type="ORF">RLDS_24550</name>
</gene>
<dbReference type="RefSeq" id="WP_021228357.1">
    <property type="nucleotide sequence ID" value="NZ_ATDP01000108.1"/>
</dbReference>
<dbReference type="AlphaFoldDB" id="T0H3W6"/>
<reference evidence="1 2" key="1">
    <citation type="journal article" date="2013" name="Genome Announc.">
        <title>Draft Genome Sequence of Sphingobium lactosutens Strain DS20T, Isolated from a Hexachlorocyclohexane Dumpsite.</title>
        <authorList>
            <person name="Kumar R."/>
            <person name="Dwivedi V."/>
            <person name="Negi V."/>
            <person name="Khurana J.P."/>
            <person name="Lal R."/>
        </authorList>
    </citation>
    <scope>NUCLEOTIDE SEQUENCE [LARGE SCALE GENOMIC DNA]</scope>
    <source>
        <strain evidence="1 2">DS20</strain>
    </source>
</reference>
<protein>
    <submittedName>
        <fullName evidence="1">Uncharacterized protein</fullName>
    </submittedName>
</protein>
<name>T0H3W6_9SPHN</name>
<sequence length="186" mass="20540">MLRLGFDRKASLRRIRPQRRAARLTRRSEEELPLVHKAAVVGRELLLDTCVYIDVLQGKTSLEVDRLLENRIVNHSGVALGEMTHLMGALDPADKRTASVLKMLGRTIDDIPEHRLSVPSSRVFGEAGMLAGMATRLSGQPHSIALLNDALLFLQAAATGCDLLTGNRRDFDFLDQLMPGTGLILY</sequence>
<evidence type="ECO:0000313" key="2">
    <source>
        <dbReference type="Proteomes" id="UP000015531"/>
    </source>
</evidence>
<dbReference type="SUPFAM" id="SSF88723">
    <property type="entry name" value="PIN domain-like"/>
    <property type="match status" value="1"/>
</dbReference>
<proteinExistence type="predicted"/>
<comment type="caution">
    <text evidence="1">The sequence shown here is derived from an EMBL/GenBank/DDBJ whole genome shotgun (WGS) entry which is preliminary data.</text>
</comment>
<dbReference type="EMBL" id="ATDP01000108">
    <property type="protein sequence ID" value="EQB11066.1"/>
    <property type="molecule type" value="Genomic_DNA"/>
</dbReference>
<keyword evidence="2" id="KW-1185">Reference proteome</keyword>
<evidence type="ECO:0000313" key="1">
    <source>
        <dbReference type="EMBL" id="EQB11066.1"/>
    </source>
</evidence>
<accession>T0H3W6</accession>
<dbReference type="eggNOG" id="COG1487">
    <property type="taxonomic scope" value="Bacteria"/>
</dbReference>
<dbReference type="Proteomes" id="UP000015531">
    <property type="component" value="Unassembled WGS sequence"/>
</dbReference>
<dbReference type="Gene3D" id="3.40.50.1010">
    <property type="entry name" value="5'-nuclease"/>
    <property type="match status" value="1"/>
</dbReference>